<reference evidence="1" key="2">
    <citation type="submission" date="2020-05" db="UniProtKB">
        <authorList>
            <consortium name="EnsemblMetazoa"/>
        </authorList>
    </citation>
    <scope>IDENTIFICATION</scope>
    <source>
        <strain evidence="1">IAEA</strain>
    </source>
</reference>
<evidence type="ECO:0000313" key="2">
    <source>
        <dbReference type="Proteomes" id="UP000092460"/>
    </source>
</evidence>
<keyword evidence="2" id="KW-1185">Reference proteome</keyword>
<sequence>MQVKEGEDENIQCHKCLEIYRVLSTKLNKRQFNRLLNNNNEKFLCQMCREVNELKKAVKYLNPNMLRNHCAISGIEIGGNAVEAVMKLMEKLDVPLTANDFEGAYILYSNKLALVKEFCILTYNIRSISSIAIFNRFKTLTAKLPTLPLYTRNMISEQSDATVQRSWLQNGAINNFTLPEIHRVQEIISIPNGSHLGTVGTYRPISNLSIIDKIFDKILRTFYSKKGYDKVVVKLVSLSMNAWTMKAIRSIKSTKSTMKSVQCGVSQESMLDQLLFLIYLNDIYNVGLRSEIFTCADDLCVLYPYNQNNQLELWVNRDADLIANNARLNKVVLNPNEAEFIRFKP</sequence>
<dbReference type="AlphaFoldDB" id="A0A1B0B442"/>
<evidence type="ECO:0000313" key="1">
    <source>
        <dbReference type="EnsemblMetazoa" id="GPPI018241-PA"/>
    </source>
</evidence>
<organism evidence="1 2">
    <name type="scientific">Glossina palpalis gambiensis</name>
    <dbReference type="NCBI Taxonomy" id="67801"/>
    <lineage>
        <taxon>Eukaryota</taxon>
        <taxon>Metazoa</taxon>
        <taxon>Ecdysozoa</taxon>
        <taxon>Arthropoda</taxon>
        <taxon>Hexapoda</taxon>
        <taxon>Insecta</taxon>
        <taxon>Pterygota</taxon>
        <taxon>Neoptera</taxon>
        <taxon>Endopterygota</taxon>
        <taxon>Diptera</taxon>
        <taxon>Brachycera</taxon>
        <taxon>Muscomorpha</taxon>
        <taxon>Hippoboscoidea</taxon>
        <taxon>Glossinidae</taxon>
        <taxon>Glossina</taxon>
    </lineage>
</organism>
<evidence type="ECO:0008006" key="3">
    <source>
        <dbReference type="Google" id="ProtNLM"/>
    </source>
</evidence>
<proteinExistence type="predicted"/>
<accession>A0A1B0B442</accession>
<dbReference type="Proteomes" id="UP000092460">
    <property type="component" value="Unassembled WGS sequence"/>
</dbReference>
<dbReference type="EnsemblMetazoa" id="GPPI018241-RA">
    <property type="protein sequence ID" value="GPPI018241-PA"/>
    <property type="gene ID" value="GPPI018241"/>
</dbReference>
<protein>
    <recommendedName>
        <fullName evidence="3">Reverse transcriptase domain-containing protein</fullName>
    </recommendedName>
</protein>
<dbReference type="VEuPathDB" id="VectorBase:GPPI018241"/>
<name>A0A1B0B442_9MUSC</name>
<reference evidence="2" key="1">
    <citation type="submission" date="2015-01" db="EMBL/GenBank/DDBJ databases">
        <authorList>
            <person name="Aksoy S."/>
            <person name="Warren W."/>
            <person name="Wilson R.K."/>
        </authorList>
    </citation>
    <scope>NUCLEOTIDE SEQUENCE [LARGE SCALE GENOMIC DNA]</scope>
    <source>
        <strain evidence="2">IAEA</strain>
    </source>
</reference>
<dbReference type="EMBL" id="JXJN01008173">
    <property type="status" value="NOT_ANNOTATED_CDS"/>
    <property type="molecule type" value="Genomic_DNA"/>
</dbReference>